<dbReference type="Proteomes" id="UP000001239">
    <property type="component" value="Segment"/>
</dbReference>
<reference evidence="1 2" key="3">
    <citation type="journal article" date="2004" name="Bioinformatics">
        <title>PHIRE, a deterministic approach to reveal regulatory elements in bacteriophage genomes.</title>
        <authorList>
            <person name="Lavigne R."/>
            <person name="Sun W.D."/>
            <person name="Volckaert G."/>
        </authorList>
    </citation>
    <scope>NUCLEOTIDE SEQUENCE [LARGE SCALE GENOMIC DNA]</scope>
</reference>
<dbReference type="KEGG" id="vg:5176667"/>
<proteinExistence type="predicted"/>
<dbReference type="GeneID" id="5176667"/>
<dbReference type="RefSeq" id="YP_418191.1">
    <property type="nucleotide sequence ID" value="NC_007623.1"/>
</dbReference>
<organism evidence="1 2">
    <name type="scientific">Pseudomonas phage EL</name>
    <dbReference type="NCBI Taxonomy" id="273133"/>
    <lineage>
        <taxon>Viruses</taxon>
        <taxon>Duplodnaviria</taxon>
        <taxon>Heunggongvirae</taxon>
        <taxon>Uroviricota</taxon>
        <taxon>Caudoviricetes</taxon>
        <taxon>Chimalliviridae</taxon>
        <taxon>Elvirus</taxon>
        <taxon>Elvirus EL</taxon>
    </lineage>
</organism>
<accession>Q2Z0S3</accession>
<evidence type="ECO:0000313" key="2">
    <source>
        <dbReference type="Proteomes" id="UP000001239"/>
    </source>
</evidence>
<keyword evidence="2" id="KW-1185">Reference proteome</keyword>
<reference evidence="1 2" key="2">
    <citation type="journal article" date="2003" name="Res. Microbiol.">
        <title>Myoviridae bacteriophages of Pseudomonas aeruginosa: a long and complex evolutionary pathway.</title>
        <authorList>
            <person name="Krylov V.N."/>
            <person name="Pleteneva E.A."/>
            <person name="Bourkalsteva M.V."/>
            <person name="Shaburova O.V."/>
            <person name="Volckaert G."/>
            <person name="Sykilinda N.N."/>
            <person name="Kurochkina L.P."/>
            <person name="Mesyanzhinov V.V."/>
        </authorList>
    </citation>
    <scope>NUCLEOTIDE SEQUENCE [LARGE SCALE GENOMIC DNA]</scope>
</reference>
<evidence type="ECO:0000313" key="1">
    <source>
        <dbReference type="EMBL" id="CAG27252.1"/>
    </source>
</evidence>
<reference evidence="1 2" key="1">
    <citation type="journal article" date="2002" name="Genetika">
        <title>Phenogenetic characterization of a group of giant Phi KZ-like bacteriophages of Pseudomonas aeruginosa].</title>
        <authorList>
            <person name="Burkal'tseva M.V."/>
            <person name="Krylov V.N."/>
            <person name="Pleteneva E.A."/>
            <person name="Shaburova O.V."/>
            <person name="Krylov S.V."/>
            <person name="Volckaert G."/>
            <person name="Sykilinda N.N."/>
            <person name="Kurochkina L.P."/>
            <person name="Mesyanzhinov V.V."/>
        </authorList>
    </citation>
    <scope>NUCLEOTIDE SEQUENCE [LARGE SCALE GENOMIC DNA]</scope>
</reference>
<protein>
    <submittedName>
        <fullName evidence="1">Uncharacterized protein</fullName>
    </submittedName>
</protein>
<reference evidence="1 2" key="4">
    <citation type="journal article" date="2005" name="J. Mol. Biol.">
        <title>Genome comparison of Pseudomonas aeruginosa large phages.</title>
        <authorList>
            <person name="Hertveldt K."/>
            <person name="Lavigne R."/>
            <person name="Pleteneva E."/>
            <person name="Sernova N."/>
            <person name="Kurochkina L."/>
            <person name="Korchevskii R."/>
            <person name="Robben J."/>
            <person name="Mesyanzhinov V."/>
            <person name="Krylov V.N."/>
            <person name="Volckaert G."/>
        </authorList>
    </citation>
    <scope>NUCLEOTIDE SEQUENCE</scope>
</reference>
<dbReference type="EMBL" id="AJ697969">
    <property type="protein sequence ID" value="CAG27252.1"/>
    <property type="molecule type" value="Genomic_DNA"/>
</dbReference>
<sequence length="109" mass="12303">MLETPDPVDWDVLQTQGVEGIYQVKRDEDIIEGAVLVFKGSRNPEHIKALIKAKCYYDLTDDEITLDGEFTQAIIDSNTVTGTLAVVESHYDAIPRFNGQFRYDGTLTY</sequence>
<name>Q2Z0S3_9CAUD</name>